<proteinExistence type="inferred from homology"/>
<keyword evidence="2" id="KW-0560">Oxidoreductase</keyword>
<evidence type="ECO:0008006" key="5">
    <source>
        <dbReference type="Google" id="ProtNLM"/>
    </source>
</evidence>
<reference evidence="3" key="1">
    <citation type="submission" date="2023-06" db="EMBL/GenBank/DDBJ databases">
        <title>Genome-scale phylogeny and comparative genomics of the fungal order Sordariales.</title>
        <authorList>
            <consortium name="Lawrence Berkeley National Laboratory"/>
            <person name="Hensen N."/>
            <person name="Bonometti L."/>
            <person name="Westerberg I."/>
            <person name="Brannstrom I.O."/>
            <person name="Guillou S."/>
            <person name="Cros-Aarteil S."/>
            <person name="Calhoun S."/>
            <person name="Haridas S."/>
            <person name="Kuo A."/>
            <person name="Mondo S."/>
            <person name="Pangilinan J."/>
            <person name="Riley R."/>
            <person name="Labutti K."/>
            <person name="Andreopoulos B."/>
            <person name="Lipzen A."/>
            <person name="Chen C."/>
            <person name="Yanf M."/>
            <person name="Daum C."/>
            <person name="Ng V."/>
            <person name="Clum A."/>
            <person name="Steindorff A."/>
            <person name="Ohm R."/>
            <person name="Martin F."/>
            <person name="Silar P."/>
            <person name="Natvig D."/>
            <person name="Lalanne C."/>
            <person name="Gautier V."/>
            <person name="Ament-Velasquez S.L."/>
            <person name="Kruys A."/>
            <person name="Hutchinson M.I."/>
            <person name="Powell A.J."/>
            <person name="Barry K."/>
            <person name="Miller A.N."/>
            <person name="Grigoriev I.V."/>
            <person name="Debuchy R."/>
            <person name="Gladieux P."/>
            <person name="Thoren M.H."/>
            <person name="Johannesson H."/>
        </authorList>
    </citation>
    <scope>NUCLEOTIDE SEQUENCE</scope>
    <source>
        <strain evidence="3">SMH4607-1</strain>
    </source>
</reference>
<dbReference type="Gene3D" id="3.40.50.720">
    <property type="entry name" value="NAD(P)-binding Rossmann-like Domain"/>
    <property type="match status" value="1"/>
</dbReference>
<dbReference type="CDD" id="cd05233">
    <property type="entry name" value="SDR_c"/>
    <property type="match status" value="1"/>
</dbReference>
<sequence>MSNRTILVLGAGPGIGRNVTSLFASKRYNNVVLIARRADSLEVEKKAVEEAVGSRVTVKTYAVDTTNTEDLLGALDDADAAFGKPEVVFYNAARVLPSELFAHPVEDIEYDLRINVSALYTISQRYIPHLVELAKVDVWSRPALIVTSSGLPQNPVPQLFALSLAKAAQRNLVQSLSLTYTPEGVHVGVINVTGPVTPEDKIRNPSNIARKTWEWFEGARWKPSFEVEI</sequence>
<dbReference type="Pfam" id="PF00106">
    <property type="entry name" value="adh_short"/>
    <property type="match status" value="1"/>
</dbReference>
<comment type="caution">
    <text evidence="3">The sequence shown here is derived from an EMBL/GenBank/DDBJ whole genome shotgun (WGS) entry which is preliminary data.</text>
</comment>
<dbReference type="EMBL" id="JAUKUA010000009">
    <property type="protein sequence ID" value="KAK0702177.1"/>
    <property type="molecule type" value="Genomic_DNA"/>
</dbReference>
<dbReference type="PANTHER" id="PTHR43669:SF3">
    <property type="entry name" value="ALCOHOL DEHYDROGENASE, PUTATIVE (AFU_ORTHOLOGUE AFUA_3G03445)-RELATED"/>
    <property type="match status" value="1"/>
</dbReference>
<keyword evidence="4" id="KW-1185">Reference proteome</keyword>
<evidence type="ECO:0000313" key="4">
    <source>
        <dbReference type="Proteomes" id="UP001172102"/>
    </source>
</evidence>
<protein>
    <recommendedName>
        <fullName evidence="5">Short-chain alcohol dehydrogenase</fullName>
    </recommendedName>
</protein>
<dbReference type="Proteomes" id="UP001172102">
    <property type="component" value="Unassembled WGS sequence"/>
</dbReference>
<dbReference type="InterPro" id="IPR036291">
    <property type="entry name" value="NAD(P)-bd_dom_sf"/>
</dbReference>
<evidence type="ECO:0000256" key="2">
    <source>
        <dbReference type="ARBA" id="ARBA00023002"/>
    </source>
</evidence>
<dbReference type="PANTHER" id="PTHR43669">
    <property type="entry name" value="5-KETO-D-GLUCONATE 5-REDUCTASE"/>
    <property type="match status" value="1"/>
</dbReference>
<dbReference type="SUPFAM" id="SSF51735">
    <property type="entry name" value="NAD(P)-binding Rossmann-fold domains"/>
    <property type="match status" value="1"/>
</dbReference>
<dbReference type="AlphaFoldDB" id="A0AA39ZRD7"/>
<organism evidence="3 4">
    <name type="scientific">Lasiosphaeris hirsuta</name>
    <dbReference type="NCBI Taxonomy" id="260670"/>
    <lineage>
        <taxon>Eukaryota</taxon>
        <taxon>Fungi</taxon>
        <taxon>Dikarya</taxon>
        <taxon>Ascomycota</taxon>
        <taxon>Pezizomycotina</taxon>
        <taxon>Sordariomycetes</taxon>
        <taxon>Sordariomycetidae</taxon>
        <taxon>Sordariales</taxon>
        <taxon>Lasiosphaeriaceae</taxon>
        <taxon>Lasiosphaeris</taxon>
    </lineage>
</organism>
<comment type="similarity">
    <text evidence="1">Belongs to the short-chain dehydrogenases/reductases (SDR) family.</text>
</comment>
<evidence type="ECO:0000256" key="1">
    <source>
        <dbReference type="ARBA" id="ARBA00006484"/>
    </source>
</evidence>
<gene>
    <name evidence="3" type="ORF">B0H67DRAFT_500336</name>
</gene>
<dbReference type="InterPro" id="IPR002347">
    <property type="entry name" value="SDR_fam"/>
</dbReference>
<name>A0AA39ZRD7_9PEZI</name>
<evidence type="ECO:0000313" key="3">
    <source>
        <dbReference type="EMBL" id="KAK0702177.1"/>
    </source>
</evidence>
<accession>A0AA39ZRD7</accession>
<dbReference type="GO" id="GO:0016491">
    <property type="term" value="F:oxidoreductase activity"/>
    <property type="evidence" value="ECO:0007669"/>
    <property type="project" value="UniProtKB-KW"/>
</dbReference>